<gene>
    <name evidence="2" type="ORF">T1815_07761</name>
</gene>
<name>A0A0M6WDK1_9FIRM</name>
<protein>
    <submittedName>
        <fullName evidence="2">Uncharacterized protein</fullName>
    </submittedName>
</protein>
<feature type="transmembrane region" description="Helical" evidence="1">
    <location>
        <begin position="12"/>
        <end position="32"/>
    </location>
</feature>
<evidence type="ECO:0000313" key="2">
    <source>
        <dbReference type="EMBL" id="CRL34212.1"/>
    </source>
</evidence>
<dbReference type="AlphaFoldDB" id="A0A0M6WDK1"/>
<dbReference type="RefSeq" id="WP_055061195.1">
    <property type="nucleotide sequence ID" value="NZ_CVRQ01000010.1"/>
</dbReference>
<evidence type="ECO:0000313" key="3">
    <source>
        <dbReference type="Proteomes" id="UP000049472"/>
    </source>
</evidence>
<keyword evidence="1" id="KW-0472">Membrane</keyword>
<evidence type="ECO:0000256" key="1">
    <source>
        <dbReference type="SAM" id="Phobius"/>
    </source>
</evidence>
<proteinExistence type="predicted"/>
<dbReference type="Proteomes" id="UP000049472">
    <property type="component" value="Unassembled WGS sequence"/>
</dbReference>
<keyword evidence="1" id="KW-1133">Transmembrane helix</keyword>
<keyword evidence="1" id="KW-0812">Transmembrane</keyword>
<keyword evidence="3" id="KW-1185">Reference proteome</keyword>
<reference evidence="3" key="1">
    <citation type="submission" date="2015-05" db="EMBL/GenBank/DDBJ databases">
        <authorList>
            <consortium name="Pathogen Informatics"/>
        </authorList>
    </citation>
    <scope>NUCLEOTIDE SEQUENCE [LARGE SCALE GENOMIC DNA]</scope>
    <source>
        <strain evidence="3">T1-815</strain>
    </source>
</reference>
<sequence length="489" mass="55545">MDKRGNISSRNMRLFAAIMTLIEALVLISLAGCAGKKVDYGVDTEVKSQNVVSSVKDIDTNTSFNDELTVNVGGTDEKVKITADIRVPECDTMSVTEVERIPCTKEFKEKVIKAYFGYSQVYYYDYVHMTKKELEEIIETLDRDNNSLPDDASEEILKWHDDMKTECTKALETAADVWTEATEYDSCDDFVGKIGDTWFHLQFSRAEDDNSLLSGIQSYPLDRCVKRVSDGEPDERSTIFDDGYVKQYYGPKSLKEYDTVRYLNGDFIDGDLPVSDDNEANISVDEAKKKAGDFMQAIGIESMIKTGESDCEWEGYNKTEDNVYKEGDVHRAIWGYALEYSLGADAVVYSKSLNVFDYSAYNKFCPMDCPGYETGSFNVNEYGVYRFDIAEPVSIVKKQQKVELLPVSNIYKIARNELESHPDKYIVEADTQYRYLTLGYIRVKDSSDSQRFSYIPAWSLELLQRGEVESCPVFVNAIDGTVIEPEQIF</sequence>
<accession>A0A0M6WDK1</accession>
<organism evidence="2 3">
    <name type="scientific">Agathobacter rectalis</name>
    <dbReference type="NCBI Taxonomy" id="39491"/>
    <lineage>
        <taxon>Bacteria</taxon>
        <taxon>Bacillati</taxon>
        <taxon>Bacillota</taxon>
        <taxon>Clostridia</taxon>
        <taxon>Lachnospirales</taxon>
        <taxon>Lachnospiraceae</taxon>
        <taxon>Agathobacter</taxon>
    </lineage>
</organism>
<dbReference type="EMBL" id="CVRQ01000010">
    <property type="protein sequence ID" value="CRL34212.1"/>
    <property type="molecule type" value="Genomic_DNA"/>
</dbReference>